<gene>
    <name evidence="2" type="ORF">MGAL_10B052388</name>
</gene>
<feature type="transmembrane region" description="Helical" evidence="1">
    <location>
        <begin position="165"/>
        <end position="188"/>
    </location>
</feature>
<keyword evidence="3" id="KW-1185">Reference proteome</keyword>
<keyword evidence="1" id="KW-0812">Transmembrane</keyword>
<dbReference type="AlphaFoldDB" id="A0A8B6GA22"/>
<organism evidence="2 3">
    <name type="scientific">Mytilus galloprovincialis</name>
    <name type="common">Mediterranean mussel</name>
    <dbReference type="NCBI Taxonomy" id="29158"/>
    <lineage>
        <taxon>Eukaryota</taxon>
        <taxon>Metazoa</taxon>
        <taxon>Spiralia</taxon>
        <taxon>Lophotrochozoa</taxon>
        <taxon>Mollusca</taxon>
        <taxon>Bivalvia</taxon>
        <taxon>Autobranchia</taxon>
        <taxon>Pteriomorphia</taxon>
        <taxon>Mytilida</taxon>
        <taxon>Mytiloidea</taxon>
        <taxon>Mytilidae</taxon>
        <taxon>Mytilinae</taxon>
        <taxon>Mytilus</taxon>
    </lineage>
</organism>
<dbReference type="Proteomes" id="UP000596742">
    <property type="component" value="Unassembled WGS sequence"/>
</dbReference>
<proteinExistence type="predicted"/>
<name>A0A8B6GA22_MYTGA</name>
<keyword evidence="1" id="KW-1133">Transmembrane helix</keyword>
<feature type="transmembrane region" description="Helical" evidence="1">
    <location>
        <begin position="12"/>
        <end position="40"/>
    </location>
</feature>
<evidence type="ECO:0000256" key="1">
    <source>
        <dbReference type="SAM" id="Phobius"/>
    </source>
</evidence>
<accession>A0A8B6GA22</accession>
<reference evidence="2" key="1">
    <citation type="submission" date="2018-11" db="EMBL/GenBank/DDBJ databases">
        <authorList>
            <person name="Alioto T."/>
            <person name="Alioto T."/>
        </authorList>
    </citation>
    <scope>NUCLEOTIDE SEQUENCE</scope>
</reference>
<evidence type="ECO:0000313" key="3">
    <source>
        <dbReference type="Proteomes" id="UP000596742"/>
    </source>
</evidence>
<feature type="transmembrane region" description="Helical" evidence="1">
    <location>
        <begin position="92"/>
        <end position="114"/>
    </location>
</feature>
<protein>
    <submittedName>
        <fullName evidence="2">Uncharacterized protein</fullName>
    </submittedName>
</protein>
<sequence>MIVHRWNLLFLYQLVIIVLWQDIATSTWALASLIFLLLLIQEEIVLKHLYMDIFCLMFILLLWPFTSPKFLNADTFYFVSEQIRSGETFCNALVVILGVLSFSYVLVGNGVLIAQDIYDRPKTKLSVCIFLLGCEYLSHDMCEQLIESVVQSIYGNIILQIPIHILMYVFTFEIFQISTSSWGIVYIYPCIIHYFVLPISTIFCVSSILLLCLIAYEVYINYNRRSFQIIKNLFY</sequence>
<keyword evidence="1" id="KW-0472">Membrane</keyword>
<feature type="transmembrane region" description="Helical" evidence="1">
    <location>
        <begin position="194"/>
        <end position="216"/>
    </location>
</feature>
<evidence type="ECO:0000313" key="2">
    <source>
        <dbReference type="EMBL" id="VDI60967.1"/>
    </source>
</evidence>
<comment type="caution">
    <text evidence="2">The sequence shown here is derived from an EMBL/GenBank/DDBJ whole genome shotgun (WGS) entry which is preliminary data.</text>
</comment>
<feature type="transmembrane region" description="Helical" evidence="1">
    <location>
        <begin position="49"/>
        <end position="66"/>
    </location>
</feature>
<dbReference type="EMBL" id="UYJE01008089">
    <property type="protein sequence ID" value="VDI60967.1"/>
    <property type="molecule type" value="Genomic_DNA"/>
</dbReference>